<dbReference type="GO" id="GO:0016787">
    <property type="term" value="F:hydrolase activity"/>
    <property type="evidence" value="ECO:0007669"/>
    <property type="project" value="InterPro"/>
</dbReference>
<organism evidence="2 3">
    <name type="scientific">Notoacmeibacter marinus</name>
    <dbReference type="NCBI Taxonomy" id="1876515"/>
    <lineage>
        <taxon>Bacteria</taxon>
        <taxon>Pseudomonadati</taxon>
        <taxon>Pseudomonadota</taxon>
        <taxon>Alphaproteobacteria</taxon>
        <taxon>Hyphomicrobiales</taxon>
        <taxon>Notoacmeibacteraceae</taxon>
        <taxon>Notoacmeibacter</taxon>
    </lineage>
</organism>
<dbReference type="Gene3D" id="3.90.190.10">
    <property type="entry name" value="Protein tyrosine phosphatase superfamily"/>
    <property type="match status" value="1"/>
</dbReference>
<dbReference type="EMBL" id="NBYO01000001">
    <property type="protein sequence ID" value="OXT01526.1"/>
    <property type="molecule type" value="Genomic_DNA"/>
</dbReference>
<sequence>MDLRYLTEDLAVAGQISADHIPAIAEEGFKSVICNRPDSEDGAVAHEEVERAAAEAGLQFRYIPVVSGAIVANDVTEMGQALQTLPKPVLAYCRSGARCTNLFALTKQAGY</sequence>
<gene>
    <name evidence="2" type="ORF">B7H23_00665</name>
</gene>
<dbReference type="InterPro" id="IPR005939">
    <property type="entry name" value="BLH_phosphatase-like"/>
</dbReference>
<dbReference type="SUPFAM" id="SSF52799">
    <property type="entry name" value="(Phosphotyrosine protein) phosphatases II"/>
    <property type="match status" value="1"/>
</dbReference>
<protein>
    <submittedName>
        <fullName evidence="2">TIGR01244 family protein</fullName>
    </submittedName>
</protein>
<feature type="domain" description="Beta-lactamase hydrolase-like protein phosphatase-like" evidence="1">
    <location>
        <begin position="2"/>
        <end position="107"/>
    </location>
</feature>
<dbReference type="InterPro" id="IPR029021">
    <property type="entry name" value="Prot-tyrosine_phosphatase-like"/>
</dbReference>
<proteinExistence type="predicted"/>
<evidence type="ECO:0000313" key="2">
    <source>
        <dbReference type="EMBL" id="OXT01526.1"/>
    </source>
</evidence>
<accession>A0A231V1S3</accession>
<dbReference type="Pfam" id="PF04273">
    <property type="entry name" value="BLH_phosphatase"/>
    <property type="match status" value="1"/>
</dbReference>
<dbReference type="AlphaFoldDB" id="A0A231V1S3"/>
<dbReference type="RefSeq" id="WP_094075497.1">
    <property type="nucleotide sequence ID" value="NZ_KZ851842.1"/>
</dbReference>
<name>A0A231V1S3_9HYPH</name>
<evidence type="ECO:0000313" key="3">
    <source>
        <dbReference type="Proteomes" id="UP000215405"/>
    </source>
</evidence>
<evidence type="ECO:0000259" key="1">
    <source>
        <dbReference type="Pfam" id="PF04273"/>
    </source>
</evidence>
<comment type="caution">
    <text evidence="2">The sequence shown here is derived from an EMBL/GenBank/DDBJ whole genome shotgun (WGS) entry which is preliminary data.</text>
</comment>
<dbReference type="OrthoDB" id="9805710at2"/>
<reference evidence="3" key="1">
    <citation type="journal article" date="2017" name="Int. J. Syst. Evol. Microbiol.">
        <title>Notoacmeibacter marinus gen. nov., sp. nov., isolated from the gut of a limpet and proposal of Notoacmeibacteraceae fam. nov. in the order Rhizobiales of the class Alphaproteobacteria.</title>
        <authorList>
            <person name="Huang Z."/>
            <person name="Guo F."/>
            <person name="Lai Q."/>
        </authorList>
    </citation>
    <scope>NUCLEOTIDE SEQUENCE [LARGE SCALE GENOMIC DNA]</scope>
    <source>
        <strain evidence="3">XMTR2A4</strain>
    </source>
</reference>
<dbReference type="Proteomes" id="UP000215405">
    <property type="component" value="Unassembled WGS sequence"/>
</dbReference>
<keyword evidence="3" id="KW-1185">Reference proteome</keyword>
<dbReference type="NCBIfam" id="TIGR01244">
    <property type="entry name" value="TIGR01244 family sulfur transferase"/>
    <property type="match status" value="1"/>
</dbReference>